<evidence type="ECO:0000313" key="25">
    <source>
        <dbReference type="VGNC" id="VGNC:94342"/>
    </source>
</evidence>
<keyword evidence="8 20" id="KW-0378">Hydrolase</keyword>
<dbReference type="PANTHER" id="PTHR14218:SF15">
    <property type="entry name" value="TRIPEPTIDYL-PEPTIDASE 1"/>
    <property type="match status" value="1"/>
</dbReference>
<dbReference type="Gene3D" id="3.40.50.200">
    <property type="entry name" value="Peptidase S8/S53 domain"/>
    <property type="match status" value="1"/>
</dbReference>
<feature type="binding site" evidence="20">
    <location>
        <position position="530"/>
    </location>
    <ligand>
        <name>Ca(2+)</name>
        <dbReference type="ChEBI" id="CHEBI:29108"/>
    </ligand>
</feature>
<evidence type="ECO:0007829" key="26">
    <source>
        <dbReference type="PeptideAtlas" id="A0A287AM42"/>
    </source>
</evidence>
<evidence type="ECO:0000256" key="8">
    <source>
        <dbReference type="ARBA" id="ARBA00022801"/>
    </source>
</evidence>
<feature type="chain" id="PRO_5023824788" description="Tripeptidyl-peptidase 1" evidence="21">
    <location>
        <begin position="27"/>
        <end position="552"/>
    </location>
</feature>
<evidence type="ECO:0000256" key="4">
    <source>
        <dbReference type="ARBA" id="ARBA00020254"/>
    </source>
</evidence>
<evidence type="ECO:0000256" key="9">
    <source>
        <dbReference type="ARBA" id="ARBA00022813"/>
    </source>
</evidence>
<dbReference type="VGNC" id="VGNC:94342">
    <property type="gene designation" value="TPP1"/>
</dbReference>
<proteinExistence type="evidence at protein level"/>
<dbReference type="InterPro" id="IPR036852">
    <property type="entry name" value="Peptidase_S8/S53_dom_sf"/>
</dbReference>
<sequence length="552" mass="59720">MTADLQKGRMGPRACLLGLLALSVAGQCSYSPEPDQQRTLPPGWVSLGRADPEEELSLTFALRQQNVDRLSELVQAVSDPGSPRYGKYLALEDVADLVRPSQLTLHMVQKWLLAAGARNCHSVTTQDFLTCCLCFTLQAELLLSGAEFHRYVGGPAETHAVRSPHPYRLPKALASHVDFVGGLHRFPPTSTLRQRPEPQVTGTLGLHLGVTPSVIRKRYNLTAQDVGSGATNNSQACAQFLEQYFHASDLAEFMRLFGGSFVHQAAVARVVGQQGRGRAGIEASLDVEYLMSAGANISTWVYSSPGRHESQEPFLQWLLLLSNESALPHVHTVSYGDDEDSLSSAYIQRVNVELMKAAARGLTLLFASGDSGAGCWSVSGRHQFRPSFPASSPYVTTVGGTSFQNPFRITNEVVDYISGGGFSNVFPRPSYQEEAVTSYLTSSPHLPPSSYFNASGRAYPDVAALSDGYWVVSNHVPIPWVSGTSASTPVFGGFLLYKQHGAGLFDVTHGCHESCLNEEVEGQGFCSGPGWDPVTGWGTPNFPALLKTLIDP</sequence>
<dbReference type="PROSITE" id="PS51695">
    <property type="entry name" value="SEDOLISIN"/>
    <property type="match status" value="1"/>
</dbReference>
<keyword evidence="26" id="KW-1267">Proteomics identification</keyword>
<comment type="catalytic activity">
    <reaction evidence="1">
        <text>Release of an N-terminal tripeptide from a polypeptide, but also has endopeptidase activity.</text>
        <dbReference type="EC" id="3.4.14.9"/>
    </reaction>
</comment>
<keyword evidence="5 20" id="KW-0645">Protease</keyword>
<feature type="signal peptide" evidence="21">
    <location>
        <begin position="1"/>
        <end position="26"/>
    </location>
</feature>
<comment type="subunit">
    <text evidence="19">Monomer. Interacts with CLN5. Interacts with CLN3.</text>
</comment>
<dbReference type="GeneTree" id="ENSGT00390000008684"/>
<keyword evidence="12" id="KW-0865">Zymogen</keyword>
<dbReference type="Pfam" id="PF00082">
    <property type="entry name" value="Peptidase_S8"/>
    <property type="match status" value="1"/>
</dbReference>
<dbReference type="GO" id="GO:0006508">
    <property type="term" value="P:proteolysis"/>
    <property type="evidence" value="ECO:0007669"/>
    <property type="project" value="UniProtKB-KW"/>
</dbReference>
<dbReference type="CDD" id="cd11377">
    <property type="entry name" value="Pro-peptidase_S53"/>
    <property type="match status" value="1"/>
</dbReference>
<evidence type="ECO:0000256" key="21">
    <source>
        <dbReference type="SAM" id="SignalP"/>
    </source>
</evidence>
<feature type="binding site" evidence="20">
    <location>
        <position position="532"/>
    </location>
    <ligand>
        <name>Ca(2+)</name>
        <dbReference type="ChEBI" id="CHEBI:29108"/>
    </ligand>
</feature>
<dbReference type="InterPro" id="IPR030400">
    <property type="entry name" value="Sedolisin_dom"/>
</dbReference>
<feature type="binding site" evidence="20">
    <location>
        <position position="507"/>
    </location>
    <ligand>
        <name>Ca(2+)</name>
        <dbReference type="ChEBI" id="CHEBI:29108"/>
    </ligand>
</feature>
<evidence type="ECO:0000313" key="23">
    <source>
        <dbReference type="Ensembl" id="ENSSSCP00000045107.2"/>
    </source>
</evidence>
<feature type="active site" description="Charge relay system" evidence="20">
    <location>
        <position position="282"/>
    </location>
</feature>
<reference evidence="23" key="2">
    <citation type="journal article" date="2020" name="Gigascience">
        <title>An improved pig reference genome sequence to enable pig genetics and genomics research.</title>
        <authorList>
            <person name="Warr A."/>
            <person name="Affara N."/>
            <person name="Aken B."/>
            <person name="Beiki H."/>
            <person name="Bickhart D.M."/>
            <person name="Billis K."/>
            <person name="Chow W."/>
            <person name="Eory L."/>
            <person name="Finlayson H.A."/>
            <person name="Flicek P."/>
            <person name="Giron C.G."/>
            <person name="Griffin D.K."/>
            <person name="Hall R."/>
            <person name="Hannum G."/>
            <person name="Hourlier T."/>
            <person name="Howe K."/>
            <person name="Hume D.A."/>
            <person name="Izuogu O."/>
            <person name="Kim K."/>
            <person name="Koren S."/>
            <person name="Liu H."/>
            <person name="Manchanda N."/>
            <person name="Martin F.J."/>
            <person name="Nonneman D.J."/>
            <person name="O'Connor R.E."/>
            <person name="Phillippy A.M."/>
            <person name="Rohrer G.A."/>
            <person name="Rosen B.D."/>
            <person name="Rund L.A."/>
            <person name="Sargent C.A."/>
            <person name="Schook L.B."/>
            <person name="Schroeder S.G."/>
            <person name="Schwartz A.S."/>
            <person name="Skinner B.M."/>
            <person name="Talbot R."/>
            <person name="Tseng E."/>
            <person name="Tuggle C.K."/>
            <person name="Watson M."/>
            <person name="Smith T.P.L."/>
            <person name="Archibald A.L."/>
        </authorList>
    </citation>
    <scope>NUCLEOTIDE SEQUENCE [LARGE SCALE GENOMIC DNA]</scope>
    <source>
        <strain evidence="23">Duroc</strain>
    </source>
</reference>
<feature type="active site" description="Charge relay system" evidence="20">
    <location>
        <position position="485"/>
    </location>
</feature>
<dbReference type="Proteomes" id="UP000008227">
    <property type="component" value="Chromosome 9"/>
</dbReference>
<dbReference type="GO" id="GO:0046872">
    <property type="term" value="F:metal ion binding"/>
    <property type="evidence" value="ECO:0007669"/>
    <property type="project" value="UniProtKB-UniRule"/>
</dbReference>
<evidence type="ECO:0000256" key="14">
    <source>
        <dbReference type="ARBA" id="ARBA00023180"/>
    </source>
</evidence>
<keyword evidence="15" id="KW-0458">Lysosome</keyword>
<evidence type="ECO:0000259" key="22">
    <source>
        <dbReference type="PROSITE" id="PS51695"/>
    </source>
</evidence>
<dbReference type="InterPro" id="IPR000209">
    <property type="entry name" value="Peptidase_S8/S53_dom"/>
</dbReference>
<dbReference type="Ensembl" id="ENSSSCT00000060037.3">
    <property type="protein sequence ID" value="ENSSSCP00000045107.2"/>
    <property type="gene ID" value="ENSSSCG00000023080.4"/>
</dbReference>
<evidence type="ECO:0000313" key="24">
    <source>
        <dbReference type="Proteomes" id="UP000008227"/>
    </source>
</evidence>
<comment type="subcellular location">
    <subcellularLocation>
        <location evidence="2">Lysosome</location>
    </subcellularLocation>
</comment>
<evidence type="ECO:0000256" key="18">
    <source>
        <dbReference type="ARBA" id="ARBA00045460"/>
    </source>
</evidence>
<dbReference type="GO" id="GO:0005764">
    <property type="term" value="C:lysosome"/>
    <property type="evidence" value="ECO:0007669"/>
    <property type="project" value="UniProtKB-SubCell"/>
</dbReference>
<reference evidence="23" key="3">
    <citation type="submission" date="2025-08" db="UniProtKB">
        <authorList>
            <consortium name="Ensembl"/>
        </authorList>
    </citation>
    <scope>IDENTIFICATION</scope>
</reference>
<dbReference type="GO" id="GO:0008240">
    <property type="term" value="F:tripeptidyl-peptidase activity"/>
    <property type="evidence" value="ECO:0007669"/>
    <property type="project" value="UniProtKB-ARBA"/>
</dbReference>
<feature type="active site" description="Charge relay system" evidence="20">
    <location>
        <position position="286"/>
    </location>
</feature>
<evidence type="ECO:0000256" key="6">
    <source>
        <dbReference type="ARBA" id="ARBA00022723"/>
    </source>
</evidence>
<evidence type="ECO:0000256" key="16">
    <source>
        <dbReference type="ARBA" id="ARBA00032232"/>
    </source>
</evidence>
<keyword evidence="13" id="KW-1015">Disulfide bond</keyword>
<dbReference type="PANTHER" id="PTHR14218">
    <property type="entry name" value="PROTEASE S8 TRIPEPTIDYL PEPTIDASE I CLN2"/>
    <property type="match status" value="1"/>
</dbReference>
<reference evidence="23" key="4">
    <citation type="submission" date="2025-09" db="UniProtKB">
        <authorList>
            <consortium name="Ensembl"/>
        </authorList>
    </citation>
    <scope>IDENTIFICATION</scope>
</reference>
<dbReference type="FunFam" id="3.40.50.200:FF:000012">
    <property type="entry name" value="Tripeptidyl-peptidase 1 preproprotein"/>
    <property type="match status" value="1"/>
</dbReference>
<dbReference type="InterPro" id="IPR050819">
    <property type="entry name" value="Tripeptidyl-peptidase_I"/>
</dbReference>
<feature type="binding site" evidence="20">
    <location>
        <position position="506"/>
    </location>
    <ligand>
        <name>Ca(2+)</name>
        <dbReference type="ChEBI" id="CHEBI:29108"/>
    </ligand>
</feature>
<evidence type="ECO:0000256" key="11">
    <source>
        <dbReference type="ARBA" id="ARBA00022837"/>
    </source>
</evidence>
<keyword evidence="9" id="KW-0068">Autocatalytic cleavage</keyword>
<keyword evidence="10 20" id="KW-0720">Serine protease</keyword>
<keyword evidence="6 20" id="KW-0479">Metal-binding</keyword>
<organism evidence="23 24">
    <name type="scientific">Sus scrofa</name>
    <name type="common">Pig</name>
    <dbReference type="NCBI Taxonomy" id="9823"/>
    <lineage>
        <taxon>Eukaryota</taxon>
        <taxon>Metazoa</taxon>
        <taxon>Chordata</taxon>
        <taxon>Craniata</taxon>
        <taxon>Vertebrata</taxon>
        <taxon>Euteleostomi</taxon>
        <taxon>Mammalia</taxon>
        <taxon>Eutheria</taxon>
        <taxon>Laurasiatheria</taxon>
        <taxon>Artiodactyla</taxon>
        <taxon>Suina</taxon>
        <taxon>Suidae</taxon>
        <taxon>Sus</taxon>
    </lineage>
</organism>
<evidence type="ECO:0000256" key="20">
    <source>
        <dbReference type="PROSITE-ProRule" id="PRU01032"/>
    </source>
</evidence>
<gene>
    <name evidence="23 25" type="primary">TPP1</name>
</gene>
<keyword evidence="11 20" id="KW-0106">Calcium</keyword>
<dbReference type="SUPFAM" id="SSF52743">
    <property type="entry name" value="Subtilisin-like"/>
    <property type="match status" value="1"/>
</dbReference>
<name>A0A287AM42_PIG</name>
<dbReference type="CDD" id="cd04056">
    <property type="entry name" value="Peptidases_S53"/>
    <property type="match status" value="1"/>
</dbReference>
<dbReference type="Pfam" id="PF09286">
    <property type="entry name" value="Pro-kuma_activ"/>
    <property type="match status" value="1"/>
</dbReference>
<dbReference type="SMART" id="SM00944">
    <property type="entry name" value="Pro-kuma_activ"/>
    <property type="match status" value="1"/>
</dbReference>
<comment type="function">
    <text evidence="18">Lysosomal serine protease with tripeptidyl-peptidase I activity. May act as a non-specific lysosomal peptidase which generates tripeptides from the breakdown products produced by lysosomal proteinases. Requires substrates with an unsubstituted N-terminus.</text>
</comment>
<accession>A0A287AM42</accession>
<evidence type="ECO:0000256" key="15">
    <source>
        <dbReference type="ARBA" id="ARBA00023228"/>
    </source>
</evidence>
<dbReference type="GO" id="GO:0004252">
    <property type="term" value="F:serine-type endopeptidase activity"/>
    <property type="evidence" value="ECO:0007669"/>
    <property type="project" value="UniProtKB-UniRule"/>
</dbReference>
<evidence type="ECO:0000256" key="13">
    <source>
        <dbReference type="ARBA" id="ARBA00023157"/>
    </source>
</evidence>
<keyword evidence="14" id="KW-0325">Glycoprotein</keyword>
<keyword evidence="24" id="KW-1185">Reference proteome</keyword>
<evidence type="ECO:0000256" key="19">
    <source>
        <dbReference type="ARBA" id="ARBA00046402"/>
    </source>
</evidence>
<evidence type="ECO:0000256" key="5">
    <source>
        <dbReference type="ARBA" id="ARBA00022670"/>
    </source>
</evidence>
<keyword evidence="7 21" id="KW-0732">Signal</keyword>
<dbReference type="AlphaFoldDB" id="A0A287AM42"/>
<protein>
    <recommendedName>
        <fullName evidence="4">Tripeptidyl-peptidase 1</fullName>
        <ecNumber evidence="3">3.4.14.9</ecNumber>
    </recommendedName>
    <alternativeName>
        <fullName evidence="16">Tripeptidyl aminopeptidase</fullName>
    </alternativeName>
    <alternativeName>
        <fullName evidence="17">Tripeptidyl-peptidase I</fullName>
    </alternativeName>
</protein>
<evidence type="ECO:0000256" key="3">
    <source>
        <dbReference type="ARBA" id="ARBA00012067"/>
    </source>
</evidence>
<evidence type="ECO:0000256" key="1">
    <source>
        <dbReference type="ARBA" id="ARBA00000884"/>
    </source>
</evidence>
<evidence type="ECO:0000256" key="7">
    <source>
        <dbReference type="ARBA" id="ARBA00022729"/>
    </source>
</evidence>
<evidence type="ECO:0000256" key="17">
    <source>
        <dbReference type="ARBA" id="ARBA00032661"/>
    </source>
</evidence>
<dbReference type="EC" id="3.4.14.9" evidence="3"/>
<comment type="cofactor">
    <cofactor evidence="20">
        <name>Ca(2+)</name>
        <dbReference type="ChEBI" id="CHEBI:29108"/>
    </cofactor>
    <text evidence="20">Binds 1 Ca(2+) ion per subunit.</text>
</comment>
<evidence type="ECO:0000256" key="10">
    <source>
        <dbReference type="ARBA" id="ARBA00022825"/>
    </source>
</evidence>
<feature type="domain" description="Peptidase S53" evidence="22">
    <location>
        <begin position="209"/>
        <end position="552"/>
    </location>
</feature>
<dbReference type="InterPro" id="IPR015366">
    <property type="entry name" value="S53_propep"/>
</dbReference>
<evidence type="ECO:0000256" key="2">
    <source>
        <dbReference type="ARBA" id="ARBA00004371"/>
    </source>
</evidence>
<dbReference type="SUPFAM" id="SSF54897">
    <property type="entry name" value="Protease propeptides/inhibitors"/>
    <property type="match status" value="1"/>
</dbReference>
<evidence type="ECO:0000256" key="12">
    <source>
        <dbReference type="ARBA" id="ARBA00023145"/>
    </source>
</evidence>
<dbReference type="ExpressionAtlas" id="A0A287AM42">
    <property type="expression patterns" value="baseline and differential"/>
</dbReference>
<reference evidence="24" key="1">
    <citation type="submission" date="2009-11" db="EMBL/GenBank/DDBJ databases">
        <authorList>
            <consortium name="Porcine genome sequencing project"/>
        </authorList>
    </citation>
    <scope>NUCLEOTIDE SEQUENCE [LARGE SCALE GENOMIC DNA]</scope>
    <source>
        <strain evidence="24">Duroc</strain>
    </source>
</reference>
<dbReference type="Bgee" id="ENSSSCG00000023080">
    <property type="expression patterns" value="Expressed in adult mammalian kidney and 42 other cell types or tissues"/>
</dbReference>